<dbReference type="GO" id="GO:0000278">
    <property type="term" value="P:mitotic cell cycle"/>
    <property type="evidence" value="ECO:0007669"/>
    <property type="project" value="TreeGrafter"/>
</dbReference>
<dbReference type="AlphaFoldDB" id="A0A9J6CEJ7"/>
<keyword evidence="2 5" id="KW-0963">Cytoplasm</keyword>
<evidence type="ECO:0000256" key="6">
    <source>
        <dbReference type="SAM" id="MobiDB-lite"/>
    </source>
</evidence>
<dbReference type="InterPro" id="IPR041470">
    <property type="entry name" value="GCP_N"/>
</dbReference>
<comment type="caution">
    <text evidence="9">The sequence shown here is derived from an EMBL/GenBank/DDBJ whole genome shotgun (WGS) entry which is preliminary data.</text>
</comment>
<dbReference type="InterPro" id="IPR040457">
    <property type="entry name" value="GCP_C"/>
</dbReference>
<dbReference type="CDD" id="cd22572">
    <property type="entry name" value="GCP5_NTD"/>
    <property type="match status" value="1"/>
</dbReference>
<dbReference type="GO" id="GO:0031122">
    <property type="term" value="P:cytoplasmic microtubule organization"/>
    <property type="evidence" value="ECO:0007669"/>
    <property type="project" value="TreeGrafter"/>
</dbReference>
<keyword evidence="10" id="KW-1185">Reference proteome</keyword>
<dbReference type="OrthoDB" id="66546at2759"/>
<evidence type="ECO:0000259" key="8">
    <source>
        <dbReference type="Pfam" id="PF17681"/>
    </source>
</evidence>
<accession>A0A9J6CEJ7</accession>
<sequence length="971" mass="114906">MSSSIPEERNAIIQKCIPKLISNLTNFSPNEENYKLCLQFAWSHIKYHRFMTVNVHEVKRDIEGICEKFKLNNFHEEEKEFRKICENTVTHEIAVNHYEKDVMYSIVNLLTTLAYDPIGKLKDRKRKGLPVFMRIKKFEDLNTRESKNFMDSLLEDNFKFTLKNDSESELSEWSEDDEIQKSTSESENEEPKGRKMVFSPSLYPPKKPEIFKTITLGREESKKWLDENVQNCWWKIDEITHCEVHSSHPAANFCLEWQRHLIKRSLGFIKPQPISLVSEYCLLREIFWMFSNAVDCKFFKFEKNEISLRSNVSLPSTSPHSLHAFLKDIVSQMNIMHKLKSDYKKSSIDFELSYTLENYYSVLNVFLNEILDFIVKQENIVKEQNEPYTIIKFQNEFRPHAKLLKMLWNIHSTSILDETRNPPHITTLHLLASLNNHIYEATKREKRNLAITLLISSLKTYMNIFDIWWTEARLHDLKMEFIVERVAYEETVYETIFPRLIEKCKERSFYINESVSNRILSDPLVELMKYFATEASASLEIIAKLDRVHEMKQIKCRTKSLYEDFMEIICQEIKEFASNDIEEKIKEDENSDNEVSSINQKVVNDVRNEMMIANDDLMELIFESTFKNLTSSTNRKKETSQVLDIYKMLDRGTDSIFIPLENRIEKNVKELLSKKISVAEKFVIDIYFNEFFLDHRFKEVRQVFFLESNELMNYYNLKLFPQMENCETWANPYLMTVALNEAIFRDQPHKTIFTVNVNKKLRHLSVLDAIDEIEIRFNMDDISENIFSNDVKKKYNEVFRFLLKIKYGLRILNCLLYPEFFKRRSPFAKLTMLDLVIKRLALTRFSMQQALNTIHNQIMVVLQGLSLQLDESILKSERINEIISLHKNFVDACYRKSYLNSEAKRTKGIIIEMLKLSKVIKDEWHNIETFYALDSVGKIDDTISLSKLNVNTIEIEKAYKACENHLKDLLD</sequence>
<evidence type="ECO:0000256" key="3">
    <source>
        <dbReference type="ARBA" id="ARBA00022701"/>
    </source>
</evidence>
<dbReference type="InterPro" id="IPR059169">
    <property type="entry name" value="GCP5_N_ext"/>
</dbReference>
<organism evidence="9 10">
    <name type="scientific">Polypedilum vanderplanki</name>
    <name type="common">Sleeping chironomid midge</name>
    <dbReference type="NCBI Taxonomy" id="319348"/>
    <lineage>
        <taxon>Eukaryota</taxon>
        <taxon>Metazoa</taxon>
        <taxon>Ecdysozoa</taxon>
        <taxon>Arthropoda</taxon>
        <taxon>Hexapoda</taxon>
        <taxon>Insecta</taxon>
        <taxon>Pterygota</taxon>
        <taxon>Neoptera</taxon>
        <taxon>Endopterygota</taxon>
        <taxon>Diptera</taxon>
        <taxon>Nematocera</taxon>
        <taxon>Chironomoidea</taxon>
        <taxon>Chironomidae</taxon>
        <taxon>Chironominae</taxon>
        <taxon>Polypedilum</taxon>
        <taxon>Polypedilum</taxon>
    </lineage>
</organism>
<dbReference type="Proteomes" id="UP001107558">
    <property type="component" value="Chromosome 1"/>
</dbReference>
<evidence type="ECO:0000313" key="10">
    <source>
        <dbReference type="Proteomes" id="UP001107558"/>
    </source>
</evidence>
<keyword evidence="4 5" id="KW-0206">Cytoskeleton</keyword>
<gene>
    <name evidence="9" type="ORF">PVAND_009728</name>
</gene>
<dbReference type="Gene3D" id="1.20.120.1900">
    <property type="entry name" value="Gamma-tubulin complex, C-terminal domain"/>
    <property type="match status" value="1"/>
</dbReference>
<feature type="domain" description="Gamma tubulin complex component protein N-terminal" evidence="8">
    <location>
        <begin position="284"/>
        <end position="487"/>
    </location>
</feature>
<reference evidence="9" key="1">
    <citation type="submission" date="2021-03" db="EMBL/GenBank/DDBJ databases">
        <title>Chromosome level genome of the anhydrobiotic midge Polypedilum vanderplanki.</title>
        <authorList>
            <person name="Yoshida Y."/>
            <person name="Kikawada T."/>
            <person name="Gusev O."/>
        </authorList>
    </citation>
    <scope>NUCLEOTIDE SEQUENCE</scope>
    <source>
        <strain evidence="9">NIAS01</strain>
        <tissue evidence="9">Whole body or cell culture</tissue>
    </source>
</reference>
<dbReference type="PANTHER" id="PTHR19302">
    <property type="entry name" value="GAMMA TUBULIN COMPLEX PROTEIN"/>
    <property type="match status" value="1"/>
</dbReference>
<dbReference type="InterPro" id="IPR007259">
    <property type="entry name" value="GCP"/>
</dbReference>
<dbReference type="PANTHER" id="PTHR19302:SF33">
    <property type="entry name" value="GAMMA-TUBULIN COMPLEX COMPONENT 5"/>
    <property type="match status" value="1"/>
</dbReference>
<evidence type="ECO:0000256" key="4">
    <source>
        <dbReference type="ARBA" id="ARBA00023212"/>
    </source>
</evidence>
<dbReference type="GO" id="GO:0043015">
    <property type="term" value="F:gamma-tubulin binding"/>
    <property type="evidence" value="ECO:0007669"/>
    <property type="project" value="InterPro"/>
</dbReference>
<evidence type="ECO:0000313" key="9">
    <source>
        <dbReference type="EMBL" id="KAG5680203.1"/>
    </source>
</evidence>
<comment type="subcellular location">
    <subcellularLocation>
        <location evidence="5">Cytoplasm</location>
        <location evidence="5">Cytoskeleton</location>
        <location evidence="5">Microtubule organizing center</location>
    </subcellularLocation>
</comment>
<proteinExistence type="inferred from homology"/>
<evidence type="ECO:0000256" key="5">
    <source>
        <dbReference type="RuleBase" id="RU363050"/>
    </source>
</evidence>
<feature type="compositionally biased region" description="Acidic residues" evidence="6">
    <location>
        <begin position="169"/>
        <end position="178"/>
    </location>
</feature>
<dbReference type="GO" id="GO:0051225">
    <property type="term" value="P:spindle assembly"/>
    <property type="evidence" value="ECO:0007669"/>
    <property type="project" value="TreeGrafter"/>
</dbReference>
<dbReference type="GO" id="GO:0007020">
    <property type="term" value="P:microtubule nucleation"/>
    <property type="evidence" value="ECO:0007669"/>
    <property type="project" value="InterPro"/>
</dbReference>
<evidence type="ECO:0000259" key="7">
    <source>
        <dbReference type="Pfam" id="PF04130"/>
    </source>
</evidence>
<comment type="similarity">
    <text evidence="1 5">Belongs to the TUBGCP family.</text>
</comment>
<feature type="domain" description="Gamma tubulin complex component C-terminal" evidence="7">
    <location>
        <begin position="695"/>
        <end position="921"/>
    </location>
</feature>
<feature type="region of interest" description="Disordered" evidence="6">
    <location>
        <begin position="169"/>
        <end position="198"/>
    </location>
</feature>
<name>A0A9J6CEJ7_POLVA</name>
<dbReference type="Pfam" id="PF17681">
    <property type="entry name" value="GCP_N_terminal"/>
    <property type="match status" value="1"/>
</dbReference>
<dbReference type="GO" id="GO:0000922">
    <property type="term" value="C:spindle pole"/>
    <property type="evidence" value="ECO:0007669"/>
    <property type="project" value="InterPro"/>
</dbReference>
<evidence type="ECO:0000256" key="1">
    <source>
        <dbReference type="ARBA" id="ARBA00010337"/>
    </source>
</evidence>
<keyword evidence="3 5" id="KW-0493">Microtubule</keyword>
<dbReference type="InterPro" id="IPR042241">
    <property type="entry name" value="GCP_C_sf"/>
</dbReference>
<dbReference type="EMBL" id="JADBJN010000001">
    <property type="protein sequence ID" value="KAG5680203.1"/>
    <property type="molecule type" value="Genomic_DNA"/>
</dbReference>
<dbReference type="GO" id="GO:0051321">
    <property type="term" value="P:meiotic cell cycle"/>
    <property type="evidence" value="ECO:0007669"/>
    <property type="project" value="TreeGrafter"/>
</dbReference>
<evidence type="ECO:0000256" key="2">
    <source>
        <dbReference type="ARBA" id="ARBA00022490"/>
    </source>
</evidence>
<dbReference type="GO" id="GO:0051011">
    <property type="term" value="F:microtubule minus-end binding"/>
    <property type="evidence" value="ECO:0007669"/>
    <property type="project" value="TreeGrafter"/>
</dbReference>
<dbReference type="GO" id="GO:0005874">
    <property type="term" value="C:microtubule"/>
    <property type="evidence" value="ECO:0007669"/>
    <property type="project" value="UniProtKB-KW"/>
</dbReference>
<dbReference type="Pfam" id="PF04130">
    <property type="entry name" value="GCP_C_terminal"/>
    <property type="match status" value="1"/>
</dbReference>
<dbReference type="GO" id="GO:0000930">
    <property type="term" value="C:gamma-tubulin complex"/>
    <property type="evidence" value="ECO:0007669"/>
    <property type="project" value="TreeGrafter"/>
</dbReference>
<protein>
    <recommendedName>
        <fullName evidence="5">Gamma-tubulin complex component</fullName>
    </recommendedName>
</protein>